<evidence type="ECO:0008006" key="3">
    <source>
        <dbReference type="Google" id="ProtNLM"/>
    </source>
</evidence>
<name>A0A1H2QL59_9BACI</name>
<proteinExistence type="predicted"/>
<evidence type="ECO:0000313" key="1">
    <source>
        <dbReference type="EMBL" id="SDW07159.1"/>
    </source>
</evidence>
<reference evidence="1 2" key="1">
    <citation type="submission" date="2016-10" db="EMBL/GenBank/DDBJ databases">
        <authorList>
            <person name="de Groot N.N."/>
        </authorList>
    </citation>
    <scope>NUCLEOTIDE SEQUENCE [LARGE SCALE GENOMIC DNA]</scope>
    <source>
        <strain evidence="1 2">DSM 23126</strain>
    </source>
</reference>
<organism evidence="1 2">
    <name type="scientific">Marinococcus luteus</name>
    <dbReference type="NCBI Taxonomy" id="1122204"/>
    <lineage>
        <taxon>Bacteria</taxon>
        <taxon>Bacillati</taxon>
        <taxon>Bacillota</taxon>
        <taxon>Bacilli</taxon>
        <taxon>Bacillales</taxon>
        <taxon>Bacillaceae</taxon>
        <taxon>Marinococcus</taxon>
    </lineage>
</organism>
<dbReference type="Proteomes" id="UP000199488">
    <property type="component" value="Unassembled WGS sequence"/>
</dbReference>
<dbReference type="EMBL" id="FNNC01000001">
    <property type="protein sequence ID" value="SDW07159.1"/>
    <property type="molecule type" value="Genomic_DNA"/>
</dbReference>
<dbReference type="RefSeq" id="WP_091610458.1">
    <property type="nucleotide sequence ID" value="NZ_FNNC01000001.1"/>
</dbReference>
<dbReference type="Pfam" id="PF14079">
    <property type="entry name" value="DUF4260"/>
    <property type="match status" value="1"/>
</dbReference>
<protein>
    <recommendedName>
        <fullName evidence="3">DUF4260 domain-containing protein</fullName>
    </recommendedName>
</protein>
<gene>
    <name evidence="1" type="ORF">SAMN05421781_0343</name>
</gene>
<dbReference type="InterPro" id="IPR025356">
    <property type="entry name" value="DUF4260"/>
</dbReference>
<dbReference type="OrthoDB" id="9813911at2"/>
<sequence length="115" mass="13086">MNQRLIKAEGFMFAVLAAVLYFSNGYSWLLFLLLLFLPDVSMIGYAVSSKTGAYVYNAAHTYILPLLLLLSGYLLSIEWPVLISFIWIVHIGLDRMLGFGLKYTSDFKDTHIQKL</sequence>
<keyword evidence="2" id="KW-1185">Reference proteome</keyword>
<dbReference type="AlphaFoldDB" id="A0A1H2QL59"/>
<accession>A0A1H2QL59</accession>
<evidence type="ECO:0000313" key="2">
    <source>
        <dbReference type="Proteomes" id="UP000199488"/>
    </source>
</evidence>